<protein>
    <submittedName>
        <fullName evidence="1">Uncharacterized protein</fullName>
    </submittedName>
</protein>
<reference evidence="1 2" key="1">
    <citation type="submission" date="2016-10" db="EMBL/GenBank/DDBJ databases">
        <authorList>
            <person name="Cai Z."/>
        </authorList>
    </citation>
    <scope>NUCLEOTIDE SEQUENCE [LARGE SCALE GENOMIC DNA]</scope>
</reference>
<dbReference type="EMBL" id="FNXT01001072">
    <property type="protein sequence ID" value="SZX71735.1"/>
    <property type="molecule type" value="Genomic_DNA"/>
</dbReference>
<dbReference type="Gene3D" id="1.25.40.20">
    <property type="entry name" value="Ankyrin repeat-containing domain"/>
    <property type="match status" value="1"/>
</dbReference>
<gene>
    <name evidence="1" type="ORF">BQ4739_LOCUS11857</name>
</gene>
<dbReference type="AlphaFoldDB" id="A0A383W231"/>
<sequence length="451" mass="44914">MVDRSAAAALRRALISGNLADTQQLVAAHAARYQLSTQVALAQLLGHVYEDDRCGSGMLYLAAGCSMSCKALSSNAVAIAKAARSSKHRPAGFDLCAGAASSSGSSKGSDNAAQAAEVAAAQAAVTKTSWFSSSSSSSSSAAAAAAADAGRTEVLSWVLQSSADQPLDLSLVNARCQGVLHCCLLNGGSHNVLQQLLQLPASYPAALKPNLHLEDGCDWPATPLSLAIGLQDWHAVSLLLAAGAATRAATTALAAGVSGFGSTADSMAAAQRMIAGLMPRVTGGGDSWSSSSSSSIGGVVSGLFGRLLGVQAPAATAAVGSAHNIQQRQQLLLAAASESAAGVVSSLDEAAVAEQLQQAVQYVAAAAGVPPAAAMALLAANSYNIDKAVAAALQQASSSGSSFAVQGLGVSRAGCPEPGCGALLCLDDVQRVVGDQVRTALEVEVVVSCTV</sequence>
<dbReference type="Proteomes" id="UP000256970">
    <property type="component" value="Unassembled WGS sequence"/>
</dbReference>
<organism evidence="1 2">
    <name type="scientific">Tetradesmus obliquus</name>
    <name type="common">Green alga</name>
    <name type="synonym">Acutodesmus obliquus</name>
    <dbReference type="NCBI Taxonomy" id="3088"/>
    <lineage>
        <taxon>Eukaryota</taxon>
        <taxon>Viridiplantae</taxon>
        <taxon>Chlorophyta</taxon>
        <taxon>core chlorophytes</taxon>
        <taxon>Chlorophyceae</taxon>
        <taxon>CS clade</taxon>
        <taxon>Sphaeropleales</taxon>
        <taxon>Scenedesmaceae</taxon>
        <taxon>Tetradesmus</taxon>
    </lineage>
</organism>
<dbReference type="InterPro" id="IPR036770">
    <property type="entry name" value="Ankyrin_rpt-contain_sf"/>
</dbReference>
<accession>A0A383W231</accession>
<proteinExistence type="predicted"/>
<evidence type="ECO:0000313" key="2">
    <source>
        <dbReference type="Proteomes" id="UP000256970"/>
    </source>
</evidence>
<evidence type="ECO:0000313" key="1">
    <source>
        <dbReference type="EMBL" id="SZX71735.1"/>
    </source>
</evidence>
<name>A0A383W231_TETOB</name>
<keyword evidence="2" id="KW-1185">Reference proteome</keyword>